<dbReference type="FunFam" id="3.40.50.2300:FF:000188">
    <property type="entry name" value="Glutamate receptor"/>
    <property type="match status" value="1"/>
</dbReference>
<evidence type="ECO:0000256" key="8">
    <source>
        <dbReference type="ARBA" id="ARBA00023065"/>
    </source>
</evidence>
<dbReference type="FunFam" id="3.40.190.10:FF:000039">
    <property type="entry name" value="Glutamate receptor"/>
    <property type="match status" value="1"/>
</dbReference>
<feature type="region of interest" description="Disordered" evidence="16">
    <location>
        <begin position="964"/>
        <end position="985"/>
    </location>
</feature>
<dbReference type="InterPro" id="IPR028082">
    <property type="entry name" value="Peripla_BP_I"/>
</dbReference>
<feature type="transmembrane region" description="Helical" evidence="17">
    <location>
        <begin position="694"/>
        <end position="712"/>
    </location>
</feature>
<feature type="compositionally biased region" description="Polar residues" evidence="16">
    <location>
        <begin position="1041"/>
        <end position="1056"/>
    </location>
</feature>
<accession>A0A3L6QWK6</accession>
<dbReference type="SUPFAM" id="SSF53822">
    <property type="entry name" value="Periplasmic binding protein-like I"/>
    <property type="match status" value="1"/>
</dbReference>
<evidence type="ECO:0000313" key="20">
    <source>
        <dbReference type="EMBL" id="RLM87521.1"/>
    </source>
</evidence>
<evidence type="ECO:0000256" key="18">
    <source>
        <dbReference type="SAM" id="SignalP"/>
    </source>
</evidence>
<dbReference type="AlphaFoldDB" id="A0A3L6QWK6"/>
<feature type="transmembrane region" description="Helical" evidence="17">
    <location>
        <begin position="901"/>
        <end position="926"/>
    </location>
</feature>
<dbReference type="STRING" id="4540.A0A3L6QWK6"/>
<feature type="chain" id="PRO_5018029481" evidence="18">
    <location>
        <begin position="31"/>
        <end position="1056"/>
    </location>
</feature>
<dbReference type="EMBL" id="PQIB02000011">
    <property type="protein sequence ID" value="RLM87521.1"/>
    <property type="molecule type" value="Genomic_DNA"/>
</dbReference>
<dbReference type="InterPro" id="IPR015683">
    <property type="entry name" value="Ionotropic_Glu_rcpt"/>
</dbReference>
<dbReference type="PIRSF" id="PIRSF037090">
    <property type="entry name" value="Iontro_Glu-like_rcpt_pln"/>
    <property type="match status" value="1"/>
</dbReference>
<evidence type="ECO:0000256" key="13">
    <source>
        <dbReference type="ARBA" id="ARBA00023303"/>
    </source>
</evidence>
<gene>
    <name evidence="20" type="ORF">C2845_PM04G12550</name>
</gene>
<dbReference type="Gene3D" id="1.10.287.70">
    <property type="match status" value="1"/>
</dbReference>
<dbReference type="FunFam" id="1.10.287.70:FF:000163">
    <property type="entry name" value="Glutamate receptor"/>
    <property type="match status" value="1"/>
</dbReference>
<dbReference type="CDD" id="cd13686">
    <property type="entry name" value="GluR_Plant"/>
    <property type="match status" value="1"/>
</dbReference>
<evidence type="ECO:0000256" key="3">
    <source>
        <dbReference type="ARBA" id="ARBA00011095"/>
    </source>
</evidence>
<keyword evidence="10" id="KW-0675">Receptor</keyword>
<organism evidence="20 21">
    <name type="scientific">Panicum miliaceum</name>
    <name type="common">Proso millet</name>
    <name type="synonym">Broomcorn millet</name>
    <dbReference type="NCBI Taxonomy" id="4540"/>
    <lineage>
        <taxon>Eukaryota</taxon>
        <taxon>Viridiplantae</taxon>
        <taxon>Streptophyta</taxon>
        <taxon>Embryophyta</taxon>
        <taxon>Tracheophyta</taxon>
        <taxon>Spermatophyta</taxon>
        <taxon>Magnoliopsida</taxon>
        <taxon>Liliopsida</taxon>
        <taxon>Poales</taxon>
        <taxon>Poaceae</taxon>
        <taxon>PACMAD clade</taxon>
        <taxon>Panicoideae</taxon>
        <taxon>Panicodae</taxon>
        <taxon>Paniceae</taxon>
        <taxon>Panicinae</taxon>
        <taxon>Panicum</taxon>
        <taxon>Panicum sect. Panicum</taxon>
    </lineage>
</organism>
<dbReference type="PANTHER" id="PTHR34836">
    <property type="entry name" value="OS06G0188250 PROTEIN"/>
    <property type="match status" value="1"/>
</dbReference>
<keyword evidence="5 17" id="KW-0812">Transmembrane</keyword>
<evidence type="ECO:0000256" key="14">
    <source>
        <dbReference type="ARBA" id="ARBA00049638"/>
    </source>
</evidence>
<evidence type="ECO:0000256" key="9">
    <source>
        <dbReference type="ARBA" id="ARBA00023136"/>
    </source>
</evidence>
<evidence type="ECO:0000256" key="4">
    <source>
        <dbReference type="ARBA" id="ARBA00022448"/>
    </source>
</evidence>
<dbReference type="GO" id="GO:0015276">
    <property type="term" value="F:ligand-gated monoatomic ion channel activity"/>
    <property type="evidence" value="ECO:0007669"/>
    <property type="project" value="InterPro"/>
</dbReference>
<keyword evidence="6 18" id="KW-0732">Signal</keyword>
<dbReference type="SUPFAM" id="SSF53850">
    <property type="entry name" value="Periplasmic binding protein-like II"/>
    <property type="match status" value="1"/>
</dbReference>
<evidence type="ECO:0000256" key="7">
    <source>
        <dbReference type="ARBA" id="ARBA00022989"/>
    </source>
</evidence>
<sequence length="1056" mass="113320">MAGRARHPPFRLAVVLLLGLAALIPATSRAQQPPAEAANVTVGLIIDADSPVGRIARTTIPMALDDFYAAFPNASARVRVVQHDSGGDVVAAASAALQLMTTQGARAILGPQSSVESAFVADLATRTEVPVVSFSATSPSVSASAAPFFARAALSDAAQAGAVAALVTYFGWRRVVPVYQDDDYGAAFVPFLVDALTAARAEVPYRCALPGGASKDAVAAAMYRLESEQTRAFVVHARPALAELVFAAAVEAGMMAQGYAWVITDGLTGLLGSIHPPQGIIGLVPHAPATPRLRDVRRRWARKFMREHRDADPAQAEMGCYAMWAYDAAWAVASAAESLGPGDLSSPPGLVGGRSGLTDFSGLGKSTSGEKFLAAITNTTFDGLGGRFELVNGDLAVPAFRVVNIMDNAKERSLGFWTPKHGLHRRLDGGASASNSGLAPVIWPDDSAVVPIGWVQPTSSRKLRVAVPGSVDPGYWPIMHLDVDPATNRTVAGGFVIEVFEAAVRLLPYALPFEYVLVGSMRYDCLVEKVGNGAFWLRWVVLADLCRRTARHSSLTGRPCVTLPTAAMAALLPPLQWVVSSCPWAAVRAQVMAWCSATPRDEARMTRVKDFDAAVADITITANRSQHVDFTLPYMSSGIAMVVPMRDQRSTRAWVFLKPLRCDLWLVSFVFLIFTGFVVWAVEHRVNREFRGPPSYQIGTLLYFGFSTLVFAHREDLKSNLSRFVVVVWVFVVLILQSSYTASLTSMLTVPQLEPAIGDYASLWRGADKVGIMNNSYTRASMTKSGFPQSRLEPYSASHSFHEALLNGTIGAIVDETPYLRIFLRAYCDNFTKTAQTNKTGGFGFAFPKGSPYVADLSRAILNLTESDEMSAIERKWFGDAEGCAAQGSQFTSDSLSFASFWGLFLITGATSLLCCAVHLATFLVVERRWILEVPSTPHVPWKDRVWMLLKRFDHKDLSSHTFRTKDGGGSVAGQSANDAGASPGAAHIAAGSPLSVSNHTYDMSEWSFGTPSPAPASTTGEIELAAVDEAAAEVAAAPNPNVSSDQTETGHLASN</sequence>
<feature type="signal peptide" evidence="18">
    <location>
        <begin position="1"/>
        <end position="30"/>
    </location>
</feature>
<name>A0A3L6QWK6_PANMI</name>
<evidence type="ECO:0000256" key="6">
    <source>
        <dbReference type="ARBA" id="ARBA00022729"/>
    </source>
</evidence>
<feature type="compositionally biased region" description="Polar residues" evidence="16">
    <location>
        <begin position="1010"/>
        <end position="1021"/>
    </location>
</feature>
<evidence type="ECO:0000256" key="1">
    <source>
        <dbReference type="ARBA" id="ARBA00004141"/>
    </source>
</evidence>
<dbReference type="PANTHER" id="PTHR34836:SF1">
    <property type="entry name" value="OS09G0428600 PROTEIN"/>
    <property type="match status" value="1"/>
</dbReference>
<feature type="domain" description="Ionotropic glutamate receptor C-terminal" evidence="19">
    <location>
        <begin position="462"/>
        <end position="880"/>
    </location>
</feature>
<protein>
    <submittedName>
        <fullName evidence="20">Glutamate receptor 2.8-like</fullName>
    </submittedName>
</protein>
<dbReference type="Pfam" id="PF10613">
    <property type="entry name" value="Lig_chan-Glu_bd"/>
    <property type="match status" value="1"/>
</dbReference>
<feature type="disulfide bond" evidence="15">
    <location>
        <begin position="828"/>
        <end position="884"/>
    </location>
</feature>
<dbReference type="FunFam" id="3.40.190.10:FF:000396">
    <property type="entry name" value="Glutamate receptor"/>
    <property type="match status" value="1"/>
</dbReference>
<comment type="subunit">
    <text evidence="3">May form heteromers.</text>
</comment>
<evidence type="ECO:0000256" key="17">
    <source>
        <dbReference type="SAM" id="Phobius"/>
    </source>
</evidence>
<keyword evidence="7 17" id="KW-1133">Transmembrane helix</keyword>
<keyword evidence="12" id="KW-1071">Ligand-gated ion channel</keyword>
<feature type="transmembrane region" description="Helical" evidence="17">
    <location>
        <begin position="724"/>
        <end position="742"/>
    </location>
</feature>
<dbReference type="InterPro" id="IPR001320">
    <property type="entry name" value="Iontro_rcpt_C"/>
</dbReference>
<keyword evidence="11" id="KW-0325">Glycoprotein</keyword>
<comment type="similarity">
    <text evidence="2">Belongs to the glutamate-gated ion channel (TC 1.A.10.1) family.</text>
</comment>
<dbReference type="InterPro" id="IPR017103">
    <property type="entry name" value="Iontropic_Glu_rcpt_pln"/>
</dbReference>
<dbReference type="Pfam" id="PF00060">
    <property type="entry name" value="Lig_chan"/>
    <property type="match status" value="1"/>
</dbReference>
<dbReference type="Gene3D" id="3.40.190.10">
    <property type="entry name" value="Periplasmic binding protein-like II"/>
    <property type="match status" value="3"/>
</dbReference>
<keyword evidence="4" id="KW-0813">Transport</keyword>
<evidence type="ECO:0000259" key="19">
    <source>
        <dbReference type="SMART" id="SM00079"/>
    </source>
</evidence>
<comment type="function">
    <text evidence="14">Glutamate-gated receptor that probably acts as a non-selective cation channel. May be involved in light-signal transduction and calcium homeostasis via the regulation of calcium influx into cells.</text>
</comment>
<evidence type="ECO:0000313" key="21">
    <source>
        <dbReference type="Proteomes" id="UP000275267"/>
    </source>
</evidence>
<proteinExistence type="inferred from homology"/>
<evidence type="ECO:0000256" key="10">
    <source>
        <dbReference type="ARBA" id="ARBA00023170"/>
    </source>
</evidence>
<feature type="compositionally biased region" description="Low complexity" evidence="16">
    <location>
        <begin position="1026"/>
        <end position="1038"/>
    </location>
</feature>
<dbReference type="GO" id="GO:0016020">
    <property type="term" value="C:membrane"/>
    <property type="evidence" value="ECO:0007669"/>
    <property type="project" value="UniProtKB-SubCell"/>
</dbReference>
<reference evidence="21" key="1">
    <citation type="journal article" date="2019" name="Nat. Commun.">
        <title>The genome of broomcorn millet.</title>
        <authorList>
            <person name="Zou C."/>
            <person name="Miki D."/>
            <person name="Li D."/>
            <person name="Tang Q."/>
            <person name="Xiao L."/>
            <person name="Rajput S."/>
            <person name="Deng P."/>
            <person name="Jia W."/>
            <person name="Huang R."/>
            <person name="Zhang M."/>
            <person name="Sun Y."/>
            <person name="Hu J."/>
            <person name="Fu X."/>
            <person name="Schnable P.S."/>
            <person name="Li F."/>
            <person name="Zhang H."/>
            <person name="Feng B."/>
            <person name="Zhu X."/>
            <person name="Liu R."/>
            <person name="Schnable J.C."/>
            <person name="Zhu J.-K."/>
            <person name="Zhang H."/>
        </authorList>
    </citation>
    <scope>NUCLEOTIDE SEQUENCE [LARGE SCALE GENOMIC DNA]</scope>
</reference>
<evidence type="ECO:0000256" key="11">
    <source>
        <dbReference type="ARBA" id="ARBA00023180"/>
    </source>
</evidence>
<evidence type="ECO:0000256" key="5">
    <source>
        <dbReference type="ARBA" id="ARBA00022692"/>
    </source>
</evidence>
<comment type="caution">
    <text evidence="20">The sequence shown here is derived from an EMBL/GenBank/DDBJ whole genome shotgun (WGS) entry which is preliminary data.</text>
</comment>
<keyword evidence="15" id="KW-1015">Disulfide bond</keyword>
<dbReference type="Proteomes" id="UP000275267">
    <property type="component" value="Unassembled WGS sequence"/>
</dbReference>
<keyword evidence="13" id="KW-0407">Ion channel</keyword>
<dbReference type="SMART" id="SM00079">
    <property type="entry name" value="PBPe"/>
    <property type="match status" value="1"/>
</dbReference>
<dbReference type="Gene3D" id="3.40.50.2300">
    <property type="match status" value="2"/>
</dbReference>
<feature type="region of interest" description="Disordered" evidence="16">
    <location>
        <begin position="1010"/>
        <end position="1056"/>
    </location>
</feature>
<evidence type="ECO:0000256" key="15">
    <source>
        <dbReference type="PIRSR" id="PIRSR037090-50"/>
    </source>
</evidence>
<feature type="transmembrane region" description="Helical" evidence="17">
    <location>
        <begin position="664"/>
        <end position="682"/>
    </location>
</feature>
<dbReference type="OrthoDB" id="5984008at2759"/>
<dbReference type="InterPro" id="IPR019594">
    <property type="entry name" value="Glu/Gly-bd"/>
</dbReference>
<evidence type="ECO:0000256" key="12">
    <source>
        <dbReference type="ARBA" id="ARBA00023286"/>
    </source>
</evidence>
<keyword evidence="9 17" id="KW-0472">Membrane</keyword>
<dbReference type="InterPro" id="IPR001828">
    <property type="entry name" value="ANF_lig-bd_rcpt"/>
</dbReference>
<evidence type="ECO:0000256" key="16">
    <source>
        <dbReference type="SAM" id="MobiDB-lite"/>
    </source>
</evidence>
<evidence type="ECO:0000256" key="2">
    <source>
        <dbReference type="ARBA" id="ARBA00008685"/>
    </source>
</evidence>
<comment type="subcellular location">
    <subcellularLocation>
        <location evidence="1">Membrane</location>
        <topology evidence="1">Multi-pass membrane protein</topology>
    </subcellularLocation>
</comment>
<dbReference type="Pfam" id="PF01094">
    <property type="entry name" value="ANF_receptor"/>
    <property type="match status" value="1"/>
</dbReference>
<keyword evidence="21" id="KW-1185">Reference proteome</keyword>
<keyword evidence="8" id="KW-0406">Ion transport</keyword>